<feature type="compositionally biased region" description="Polar residues" evidence="4">
    <location>
        <begin position="1"/>
        <end position="14"/>
    </location>
</feature>
<dbReference type="PANTHER" id="PTHR30502">
    <property type="entry name" value="2-KETO-3-DEOXY-L-RHAMNONATE ALDOLASE"/>
    <property type="match status" value="1"/>
</dbReference>
<keyword evidence="1" id="KW-0479">Metal-binding</keyword>
<dbReference type="InterPro" id="IPR015813">
    <property type="entry name" value="Pyrv/PenolPyrv_kinase-like_dom"/>
</dbReference>
<evidence type="ECO:0000313" key="7">
    <source>
        <dbReference type="Proteomes" id="UP001189429"/>
    </source>
</evidence>
<evidence type="ECO:0000256" key="4">
    <source>
        <dbReference type="SAM" id="MobiDB-lite"/>
    </source>
</evidence>
<evidence type="ECO:0000256" key="2">
    <source>
        <dbReference type="ARBA" id="ARBA00023239"/>
    </source>
</evidence>
<dbReference type="InterPro" id="IPR050251">
    <property type="entry name" value="HpcH-HpaI_aldolase"/>
</dbReference>
<feature type="domain" description="HpcH/HpaI aldolase/citrate lyase" evidence="5">
    <location>
        <begin position="140"/>
        <end position="369"/>
    </location>
</feature>
<evidence type="ECO:0000256" key="1">
    <source>
        <dbReference type="ARBA" id="ARBA00022723"/>
    </source>
</evidence>
<proteinExistence type="predicted"/>
<evidence type="ECO:0000313" key="6">
    <source>
        <dbReference type="EMBL" id="CAK0800631.1"/>
    </source>
</evidence>
<reference evidence="6" key="1">
    <citation type="submission" date="2023-10" db="EMBL/GenBank/DDBJ databases">
        <authorList>
            <person name="Chen Y."/>
            <person name="Shah S."/>
            <person name="Dougan E. K."/>
            <person name="Thang M."/>
            <person name="Chan C."/>
        </authorList>
    </citation>
    <scope>NUCLEOTIDE SEQUENCE [LARGE SCALE GENOMIC DNA]</scope>
</reference>
<feature type="non-terminal residue" evidence="6">
    <location>
        <position position="1"/>
    </location>
</feature>
<dbReference type="EMBL" id="CAUYUJ010002403">
    <property type="protein sequence ID" value="CAK0800631.1"/>
    <property type="molecule type" value="Genomic_DNA"/>
</dbReference>
<protein>
    <recommendedName>
        <fullName evidence="5">HpcH/HpaI aldolase/citrate lyase domain-containing protein</fullName>
    </recommendedName>
</protein>
<evidence type="ECO:0000256" key="3">
    <source>
        <dbReference type="ARBA" id="ARBA00045074"/>
    </source>
</evidence>
<dbReference type="Proteomes" id="UP001189429">
    <property type="component" value="Unassembled WGS sequence"/>
</dbReference>
<dbReference type="InterPro" id="IPR040442">
    <property type="entry name" value="Pyrv_kinase-like_dom_sf"/>
</dbReference>
<dbReference type="SUPFAM" id="SSF51621">
    <property type="entry name" value="Phosphoenolpyruvate/pyruvate domain"/>
    <property type="match status" value="1"/>
</dbReference>
<dbReference type="Pfam" id="PF03328">
    <property type="entry name" value="HpcH_HpaI"/>
    <property type="match status" value="1"/>
</dbReference>
<organism evidence="6 7">
    <name type="scientific">Prorocentrum cordatum</name>
    <dbReference type="NCBI Taxonomy" id="2364126"/>
    <lineage>
        <taxon>Eukaryota</taxon>
        <taxon>Sar</taxon>
        <taxon>Alveolata</taxon>
        <taxon>Dinophyceae</taxon>
        <taxon>Prorocentrales</taxon>
        <taxon>Prorocentraceae</taxon>
        <taxon>Prorocentrum</taxon>
    </lineage>
</organism>
<sequence>RPSSPWHSQRSSPRNDPASPPHVWPLGLGLARPLSGPLRAARRPIGGFEKQPPPAPESAAPMWPAAAAPVLRGGAGRAARRCAPLLAGGAAPGRLALPRALRCAGGASGAQAGAPGDDPTVVRRNAFKEAIRPGSGQRRQIGLWTGLRSTLVAEMVSHVSGLDWFVIDMEHSPNELGDVLLQLQASQRGRAEPVVRVPWNEIVQVKRVLDLGAQSIIFPWVNTAEEARQAVEATRYPGVGGGGLRGVMSLARMNNYGAQNPHYYREAAGQICNIVQIETATAVENIEAIAAVDGVDALFIGPSDLSASLGHIGNPGHPEVRSTIASAFKRIAATGKASGFLTANHDDARWALELGCNFVAVGSDVQMLTAATKKAAADFHTFCEKL</sequence>
<feature type="region of interest" description="Disordered" evidence="4">
    <location>
        <begin position="1"/>
        <end position="61"/>
    </location>
</feature>
<accession>A0ABN9QB30</accession>
<comment type="caution">
    <text evidence="6">The sequence shown here is derived from an EMBL/GenBank/DDBJ whole genome shotgun (WGS) entry which is preliminary data.</text>
</comment>
<comment type="catalytic activity">
    <reaction evidence="3">
        <text>D-glyceraldehyde + pyruvate = 2-dehydro-3-deoxy-L-galactonate</text>
        <dbReference type="Rhea" id="RHEA:80055"/>
        <dbReference type="ChEBI" id="CHEBI:15361"/>
        <dbReference type="ChEBI" id="CHEBI:17378"/>
        <dbReference type="ChEBI" id="CHEBI:75545"/>
    </reaction>
</comment>
<dbReference type="PANTHER" id="PTHR30502:SF4">
    <property type="entry name" value="5-KETO-4-DEOXY-D-GLUCARATE ALDOLASE"/>
    <property type="match status" value="1"/>
</dbReference>
<gene>
    <name evidence="6" type="ORF">PCOR1329_LOCUS8731</name>
</gene>
<keyword evidence="7" id="KW-1185">Reference proteome</keyword>
<keyword evidence="2" id="KW-0456">Lyase</keyword>
<evidence type="ECO:0000259" key="5">
    <source>
        <dbReference type="Pfam" id="PF03328"/>
    </source>
</evidence>
<dbReference type="Gene3D" id="3.20.20.60">
    <property type="entry name" value="Phosphoenolpyruvate-binding domains"/>
    <property type="match status" value="1"/>
</dbReference>
<name>A0ABN9QB30_9DINO</name>
<dbReference type="InterPro" id="IPR005000">
    <property type="entry name" value="Aldolase/citrate-lyase_domain"/>
</dbReference>